<keyword evidence="3" id="KW-0378">Hydrolase</keyword>
<dbReference type="InterPro" id="IPR006674">
    <property type="entry name" value="HD_domain"/>
</dbReference>
<dbReference type="InterPro" id="IPR013546">
    <property type="entry name" value="PII_UdlTrfase/GS_AdlTrfase"/>
</dbReference>
<dbReference type="SMART" id="SM00471">
    <property type="entry name" value="HDc"/>
    <property type="match status" value="1"/>
</dbReference>
<evidence type="ECO:0000259" key="7">
    <source>
        <dbReference type="PROSITE" id="PS51831"/>
    </source>
</evidence>
<keyword evidence="2" id="KW-0548">Nucleotidyltransferase</keyword>
<evidence type="ECO:0000256" key="2">
    <source>
        <dbReference type="ARBA" id="ARBA00022695"/>
    </source>
</evidence>
<dbReference type="SUPFAM" id="SSF109604">
    <property type="entry name" value="HD-domain/PDEase-like"/>
    <property type="match status" value="1"/>
</dbReference>
<gene>
    <name evidence="8" type="ORF">AADG42_07965</name>
</gene>
<proteinExistence type="predicted"/>
<evidence type="ECO:0000256" key="1">
    <source>
        <dbReference type="ARBA" id="ARBA00022679"/>
    </source>
</evidence>
<keyword evidence="5" id="KW-0511">Multifunctional enzyme</keyword>
<sequence>MSTTRKRTTLAEVIGLRAHAGVRGSFLPGAGVGLRAEISRSTGGWLHDLWHEVEGPTHGVALACTGSLARQESGPLSDLDLIVLHDPGLEAAKVAQLAERLWYPIWDSGLALDHSVRSVKECRQVASHDLNVAGALLDLSPLAGDTDLVQRASRQLAEDWRANARKRLPEVLNHIAGRHERFGELAQMLEPDLKEAKGGLRDMSVLRAVTASWLADRPHGAVDEAYAFLLDVRDTLHLVTGRPRNILVKHDQAEVAVRLGFDDPDQLLSRIGTASRRVSSATDDTLRRAGQSQRMRLGRRRRRPELVPLHPGVYAHDGEVVLGRMRGGSPTDEVLLPFRAAAASATQDLPLSPVTARRLAALPGPPGPWPADARAEFVAFLGGPGLVRTWDTLDLAGVIDIWFPEWAAIRDRPQRNPLHRHTVDRHSLEAVREAAKLIDRVPRPDLLLVATLLHDLGKRPGGADHSAEGVRLIGPVAERMGWSPAEARTLEILVAEHLTLMALATGHDPTEPETARRLAGAVGQDPGTLRLLAALTEADARSAGPRTWTTVRASLMKDLVARTIGIMKPNAMA</sequence>
<protein>
    <submittedName>
        <fullName evidence="8">HD domain-containing protein</fullName>
    </submittedName>
</protein>
<keyword evidence="1" id="KW-0808">Transferase</keyword>
<dbReference type="CDD" id="cd00077">
    <property type="entry name" value="HDc"/>
    <property type="match status" value="1"/>
</dbReference>
<evidence type="ECO:0000313" key="8">
    <source>
        <dbReference type="EMBL" id="XAN07230.1"/>
    </source>
</evidence>
<dbReference type="InterPro" id="IPR003607">
    <property type="entry name" value="HD/PDEase_dom"/>
</dbReference>
<feature type="domain" description="HD" evidence="7">
    <location>
        <begin position="423"/>
        <end position="532"/>
    </location>
</feature>
<feature type="region of interest" description="Disordered" evidence="6">
    <location>
        <begin position="279"/>
        <end position="299"/>
    </location>
</feature>
<evidence type="ECO:0000256" key="5">
    <source>
        <dbReference type="ARBA" id="ARBA00023268"/>
    </source>
</evidence>
<name>A0ABZ3FNF7_9ACTN</name>
<evidence type="ECO:0000256" key="3">
    <source>
        <dbReference type="ARBA" id="ARBA00022801"/>
    </source>
</evidence>
<dbReference type="InterPro" id="IPR043519">
    <property type="entry name" value="NT_sf"/>
</dbReference>
<dbReference type="InterPro" id="IPR010043">
    <property type="entry name" value="UTase/UR"/>
</dbReference>
<evidence type="ECO:0000256" key="6">
    <source>
        <dbReference type="SAM" id="MobiDB-lite"/>
    </source>
</evidence>
<reference evidence="8 9" key="1">
    <citation type="submission" date="2024-04" db="EMBL/GenBank/DDBJ databases">
        <title>Isolation of an actinomycete strain from pig manure.</title>
        <authorList>
            <person name="Gong T."/>
            <person name="Yu Z."/>
            <person name="An M."/>
            <person name="Wei C."/>
            <person name="Yang W."/>
            <person name="Liu L."/>
        </authorList>
    </citation>
    <scope>NUCLEOTIDE SEQUENCE [LARGE SCALE GENOMIC DNA]</scope>
    <source>
        <strain evidence="8 9">ZF39</strain>
    </source>
</reference>
<dbReference type="Gene3D" id="1.10.3090.10">
    <property type="entry name" value="cca-adding enzyme, domain 2"/>
    <property type="match status" value="1"/>
</dbReference>
<dbReference type="SUPFAM" id="SSF81301">
    <property type="entry name" value="Nucleotidyltransferase"/>
    <property type="match status" value="1"/>
</dbReference>
<dbReference type="Pfam" id="PF01966">
    <property type="entry name" value="HD"/>
    <property type="match status" value="1"/>
</dbReference>
<evidence type="ECO:0000256" key="4">
    <source>
        <dbReference type="ARBA" id="ARBA00022842"/>
    </source>
</evidence>
<dbReference type="PROSITE" id="PS51831">
    <property type="entry name" value="HD"/>
    <property type="match status" value="1"/>
</dbReference>
<dbReference type="PANTHER" id="PTHR47320:SF1">
    <property type="entry name" value="BIFUNCTIONAL URIDYLYLTRANSFERASE_URIDYLYL-REMOVING ENZYME"/>
    <property type="match status" value="1"/>
</dbReference>
<dbReference type="Gene3D" id="1.20.120.330">
    <property type="entry name" value="Nucleotidyltransferases domain 2"/>
    <property type="match status" value="1"/>
</dbReference>
<dbReference type="Proteomes" id="UP001442841">
    <property type="component" value="Chromosome"/>
</dbReference>
<accession>A0ABZ3FNF7</accession>
<organism evidence="8 9">
    <name type="scientific">Ammonicoccus fulvus</name>
    <dbReference type="NCBI Taxonomy" id="3138240"/>
    <lineage>
        <taxon>Bacteria</taxon>
        <taxon>Bacillati</taxon>
        <taxon>Actinomycetota</taxon>
        <taxon>Actinomycetes</taxon>
        <taxon>Propionibacteriales</taxon>
        <taxon>Propionibacteriaceae</taxon>
        <taxon>Ammonicoccus</taxon>
    </lineage>
</organism>
<keyword evidence="9" id="KW-1185">Reference proteome</keyword>
<dbReference type="RefSeq" id="WP_425308680.1">
    <property type="nucleotide sequence ID" value="NZ_CP154795.1"/>
</dbReference>
<dbReference type="Pfam" id="PF08335">
    <property type="entry name" value="GlnD_UR_UTase"/>
    <property type="match status" value="1"/>
</dbReference>
<dbReference type="PANTHER" id="PTHR47320">
    <property type="entry name" value="BIFUNCTIONAL URIDYLYLTRANSFERASE/URIDYLYL-REMOVING ENZYME"/>
    <property type="match status" value="1"/>
</dbReference>
<dbReference type="EMBL" id="CP154795">
    <property type="protein sequence ID" value="XAN07230.1"/>
    <property type="molecule type" value="Genomic_DNA"/>
</dbReference>
<evidence type="ECO:0000313" key="9">
    <source>
        <dbReference type="Proteomes" id="UP001442841"/>
    </source>
</evidence>
<dbReference type="SUPFAM" id="SSF81593">
    <property type="entry name" value="Nucleotidyltransferase substrate binding subunit/domain"/>
    <property type="match status" value="1"/>
</dbReference>
<keyword evidence="4" id="KW-0460">Magnesium</keyword>